<dbReference type="AlphaFoldDB" id="A0AAN6WQ05"/>
<dbReference type="EMBL" id="MU864436">
    <property type="protein sequence ID" value="KAK4185939.1"/>
    <property type="molecule type" value="Genomic_DNA"/>
</dbReference>
<dbReference type="PANTHER" id="PTHR33112:SF16">
    <property type="entry name" value="HETEROKARYON INCOMPATIBILITY DOMAIN-CONTAINING PROTEIN"/>
    <property type="match status" value="1"/>
</dbReference>
<dbReference type="InterPro" id="IPR010730">
    <property type="entry name" value="HET"/>
</dbReference>
<reference evidence="2" key="2">
    <citation type="submission" date="2023-05" db="EMBL/GenBank/DDBJ databases">
        <authorList>
            <consortium name="Lawrence Berkeley National Laboratory"/>
            <person name="Steindorff A."/>
            <person name="Hensen N."/>
            <person name="Bonometti L."/>
            <person name="Westerberg I."/>
            <person name="Brannstrom I.O."/>
            <person name="Guillou S."/>
            <person name="Cros-Aarteil S."/>
            <person name="Calhoun S."/>
            <person name="Haridas S."/>
            <person name="Kuo A."/>
            <person name="Mondo S."/>
            <person name="Pangilinan J."/>
            <person name="Riley R."/>
            <person name="Labutti K."/>
            <person name="Andreopoulos B."/>
            <person name="Lipzen A."/>
            <person name="Chen C."/>
            <person name="Yanf M."/>
            <person name="Daum C."/>
            <person name="Ng V."/>
            <person name="Clum A."/>
            <person name="Ohm R."/>
            <person name="Martin F."/>
            <person name="Silar P."/>
            <person name="Natvig D."/>
            <person name="Lalanne C."/>
            <person name="Gautier V."/>
            <person name="Ament-Velasquez S.L."/>
            <person name="Kruys A."/>
            <person name="Hutchinson M.I."/>
            <person name="Powell A.J."/>
            <person name="Barry K."/>
            <person name="Miller A.N."/>
            <person name="Grigoriev I.V."/>
            <person name="Debuchy R."/>
            <person name="Gladieux P."/>
            <person name="Thoren M.H."/>
            <person name="Johannesson H."/>
        </authorList>
    </citation>
    <scope>NUCLEOTIDE SEQUENCE</scope>
    <source>
        <strain evidence="2">PSN309</strain>
    </source>
</reference>
<feature type="domain" description="Heterokaryon incompatibility" evidence="1">
    <location>
        <begin position="239"/>
        <end position="385"/>
    </location>
</feature>
<reference evidence="2" key="1">
    <citation type="journal article" date="2023" name="Mol. Phylogenet. Evol.">
        <title>Genome-scale phylogeny and comparative genomics of the fungal order Sordariales.</title>
        <authorList>
            <person name="Hensen N."/>
            <person name="Bonometti L."/>
            <person name="Westerberg I."/>
            <person name="Brannstrom I.O."/>
            <person name="Guillou S."/>
            <person name="Cros-Aarteil S."/>
            <person name="Calhoun S."/>
            <person name="Haridas S."/>
            <person name="Kuo A."/>
            <person name="Mondo S."/>
            <person name="Pangilinan J."/>
            <person name="Riley R."/>
            <person name="LaButti K."/>
            <person name="Andreopoulos B."/>
            <person name="Lipzen A."/>
            <person name="Chen C."/>
            <person name="Yan M."/>
            <person name="Daum C."/>
            <person name="Ng V."/>
            <person name="Clum A."/>
            <person name="Steindorff A."/>
            <person name="Ohm R.A."/>
            <person name="Martin F."/>
            <person name="Silar P."/>
            <person name="Natvig D.O."/>
            <person name="Lalanne C."/>
            <person name="Gautier V."/>
            <person name="Ament-Velasquez S.L."/>
            <person name="Kruys A."/>
            <person name="Hutchinson M.I."/>
            <person name="Powell A.J."/>
            <person name="Barry K."/>
            <person name="Miller A.N."/>
            <person name="Grigoriev I.V."/>
            <person name="Debuchy R."/>
            <person name="Gladieux P."/>
            <person name="Hiltunen Thoren M."/>
            <person name="Johannesson H."/>
        </authorList>
    </citation>
    <scope>NUCLEOTIDE SEQUENCE</scope>
    <source>
        <strain evidence="2">PSN309</strain>
    </source>
</reference>
<dbReference type="Proteomes" id="UP001302126">
    <property type="component" value="Unassembled WGS sequence"/>
</dbReference>
<dbReference type="PANTHER" id="PTHR33112">
    <property type="entry name" value="DOMAIN PROTEIN, PUTATIVE-RELATED"/>
    <property type="match status" value="1"/>
</dbReference>
<protein>
    <submittedName>
        <fullName evidence="2">Heterokaryon incompatibility protein-domain-containing protein</fullName>
    </submittedName>
</protein>
<proteinExistence type="predicted"/>
<name>A0AAN6WQ05_9PEZI</name>
<keyword evidence="3" id="KW-1185">Reference proteome</keyword>
<sequence>MIEMRCDSCKMLLKGGIYDPYEDALKKFTTDSGYKAHYVGNKVSVRSCGEQSIGRLRNWVDHQPRCSFAEAILEGVKLAWGPSWDSYERDMWRSNNDLGPMIFVQARGCIKEQVAPWLGLEELGCPRLLVALDSKPPMHIAMPGTSHESSDGSGRYLVAEIELNPEIHNTSRYSCENLIRSPITTYFDCSLAKRWIQKTGTVVGSEDPVRDRIFWQEPGFRLIDVVEDRLVLKTSPCQYLALSYVWGAAAASSLRLSRSNVSALGELGSLRRCEPSEAKTIQDAMAFTKSMGNRYLWVDSLRIIQDDLQEQQRLIHGMDQVYERALATIIAAAGDDANSGLAGISPRKTLPYEKHFEPGLALTRPSLTEQIQKSRWNTRGWTYQEQCLSHRCIYFTPDEVFFVSQNHHWREGYRWEEPKWEKEGGPRLRTGPPAWGGYFDPYPSPYQPVVGDNPGFGYPKYVFMSKEYCTKELTFPEDVLNAFQGITNRLCQSDEEWTEYCQNMPLCYFPLALLWYPRPGCAKRKTPPHVASNGSSSNTTHSKNQKLSSWSWASWEGLIEFVHSDYSGFNHGLDPRVAEVAFQPSRARFEVVDQSILNAIRTLRTSRHSSEPNSSLINVEETLANLQKGILQFQASYLPLRPAFTRLSHPNHRFLGFPLPNRSDSCQDAAGNFRFDEDTESEQGSTLSGLVALVQGADFIVMVMGVQKLEDSTYRRVGIGSVCPKKARGRRNKTWNQTIREDWLSGYGFEKTEIRLR</sequence>
<evidence type="ECO:0000313" key="3">
    <source>
        <dbReference type="Proteomes" id="UP001302126"/>
    </source>
</evidence>
<gene>
    <name evidence="2" type="ORF">QBC35DRAFT_413921</name>
</gene>
<evidence type="ECO:0000313" key="2">
    <source>
        <dbReference type="EMBL" id="KAK4185939.1"/>
    </source>
</evidence>
<evidence type="ECO:0000259" key="1">
    <source>
        <dbReference type="Pfam" id="PF06985"/>
    </source>
</evidence>
<accession>A0AAN6WQ05</accession>
<comment type="caution">
    <text evidence="2">The sequence shown here is derived from an EMBL/GenBank/DDBJ whole genome shotgun (WGS) entry which is preliminary data.</text>
</comment>
<organism evidence="2 3">
    <name type="scientific">Podospora australis</name>
    <dbReference type="NCBI Taxonomy" id="1536484"/>
    <lineage>
        <taxon>Eukaryota</taxon>
        <taxon>Fungi</taxon>
        <taxon>Dikarya</taxon>
        <taxon>Ascomycota</taxon>
        <taxon>Pezizomycotina</taxon>
        <taxon>Sordariomycetes</taxon>
        <taxon>Sordariomycetidae</taxon>
        <taxon>Sordariales</taxon>
        <taxon>Podosporaceae</taxon>
        <taxon>Podospora</taxon>
    </lineage>
</organism>
<dbReference type="Pfam" id="PF06985">
    <property type="entry name" value="HET"/>
    <property type="match status" value="1"/>
</dbReference>